<feature type="compositionally biased region" description="Polar residues" evidence="2">
    <location>
        <begin position="184"/>
        <end position="208"/>
    </location>
</feature>
<feature type="compositionally biased region" description="Basic and acidic residues" evidence="2">
    <location>
        <begin position="210"/>
        <end position="229"/>
    </location>
</feature>
<dbReference type="PANTHER" id="PTHR47186:SF54">
    <property type="entry name" value="DISEASE RESISTANCE RPP13-LIKE PROTEIN 4"/>
    <property type="match status" value="1"/>
</dbReference>
<evidence type="ECO:0000256" key="1">
    <source>
        <dbReference type="ARBA" id="ARBA00022737"/>
    </source>
</evidence>
<proteinExistence type="predicted"/>
<feature type="region of interest" description="Disordered" evidence="2">
    <location>
        <begin position="666"/>
        <end position="707"/>
    </location>
</feature>
<dbReference type="InterPro" id="IPR032675">
    <property type="entry name" value="LRR_dom_sf"/>
</dbReference>
<dbReference type="AlphaFoldDB" id="A0A6A3BM65"/>
<comment type="caution">
    <text evidence="4">The sequence shown here is derived from an EMBL/GenBank/DDBJ whole genome shotgun (WGS) entry which is preliminary data.</text>
</comment>
<evidence type="ECO:0000259" key="3">
    <source>
        <dbReference type="Pfam" id="PF23598"/>
    </source>
</evidence>
<dbReference type="EMBL" id="VEPZ02000855">
    <property type="protein sequence ID" value="KAE8715939.1"/>
    <property type="molecule type" value="Genomic_DNA"/>
</dbReference>
<evidence type="ECO:0000313" key="5">
    <source>
        <dbReference type="Proteomes" id="UP000436088"/>
    </source>
</evidence>
<feature type="region of interest" description="Disordered" evidence="2">
    <location>
        <begin position="179"/>
        <end position="235"/>
    </location>
</feature>
<dbReference type="PANTHER" id="PTHR47186">
    <property type="entry name" value="LEUCINE-RICH REPEAT-CONTAINING PROTEIN 57"/>
    <property type="match status" value="1"/>
</dbReference>
<dbReference type="Gene3D" id="3.80.10.10">
    <property type="entry name" value="Ribonuclease Inhibitor"/>
    <property type="match status" value="1"/>
</dbReference>
<organism evidence="4 5">
    <name type="scientific">Hibiscus syriacus</name>
    <name type="common">Rose of Sharon</name>
    <dbReference type="NCBI Taxonomy" id="106335"/>
    <lineage>
        <taxon>Eukaryota</taxon>
        <taxon>Viridiplantae</taxon>
        <taxon>Streptophyta</taxon>
        <taxon>Embryophyta</taxon>
        <taxon>Tracheophyta</taxon>
        <taxon>Spermatophyta</taxon>
        <taxon>Magnoliopsida</taxon>
        <taxon>eudicotyledons</taxon>
        <taxon>Gunneridae</taxon>
        <taxon>Pentapetalae</taxon>
        <taxon>rosids</taxon>
        <taxon>malvids</taxon>
        <taxon>Malvales</taxon>
        <taxon>Malvaceae</taxon>
        <taxon>Malvoideae</taxon>
        <taxon>Hibiscus</taxon>
    </lineage>
</organism>
<dbReference type="SUPFAM" id="SSF52058">
    <property type="entry name" value="L domain-like"/>
    <property type="match status" value="1"/>
</dbReference>
<evidence type="ECO:0000313" key="4">
    <source>
        <dbReference type="EMBL" id="KAE8715939.1"/>
    </source>
</evidence>
<evidence type="ECO:0000256" key="2">
    <source>
        <dbReference type="SAM" id="MobiDB-lite"/>
    </source>
</evidence>
<protein>
    <submittedName>
        <fullName evidence="4">Beta-galactosidase 7</fullName>
    </submittedName>
</protein>
<dbReference type="Proteomes" id="UP000436088">
    <property type="component" value="Unassembled WGS sequence"/>
</dbReference>
<dbReference type="InterPro" id="IPR055414">
    <property type="entry name" value="LRR_R13L4/SHOC2-like"/>
</dbReference>
<feature type="domain" description="Disease resistance R13L4/SHOC-2-like LRR" evidence="3">
    <location>
        <begin position="500"/>
        <end position="670"/>
    </location>
</feature>
<accession>A0A6A3BM65</accession>
<sequence length="838" mass="95013">MEMKSTFPVWLIGNVIPGNLILPIVNFLRYITGNVITSISLAQLVEHNVLNLGVVESSRTEGILYFRGLLRKLLSTWCWGQPTILPPPYPITYGNKGQSDGDGTLPPRFRSKLGKELSGERGEVVVGFYSGDDTGTVAGDDGLKGKWVFGKDHKPILSPIQDIIDRISKLCELTNKYATKANPPHQNTVATNTATENQQDGSTTTSRGVSRGEDSQRTQKTDGSNKGKDGGGYSKTEALHELGKLYKELDYMYRSFQKLEKFENDLSDPLKTLEANVKDIVTDLDKDELPKQVPHNLRVLRNNITRVKILIPSQHQGGGINSEENAAIKKRFLRFWWVGEELIGPLKEGEDEKDIVNETLNIFVEKGLIQPVLKKSRLEPRSYKMDPIVRSCLNRFAKDARFFDYDQEGKPTMDFSSCKKACMVRSEGATAPWFSEYLKEESGQGKLPVDLVKLQMLFNFPDRNTLMTASKRFDKLQILFNLSKQFPALPTEWFSKMTELKVLYMGKWETTARHIEVEDIDFLKGLKNMKNLRLLSLQGISGIPKIPSTIQNLGNLRILDLRACHNLGRLPDKIGSLKELTYLDLSECYLLDYMPKRLSDFKELQVLKGFVIVDTQNSCTLKDLSNLKNLRKLSINVNTTKFNIDDEERSLNRFQKLEKLRIAWGSRGMPNTNSSKSKSDIKNQQAAAKASTGKENKGDDKGSEANSKTTKVATGVFAATVLWRVKEEEEDLVGLANLVKLDLQCFPYTDPPEWLVPKKLRRLTNLSIRGGKLSYLKHDDKKKWKVDTLHLKFLVGFKMNWKEMLEKFPKLKYLENVRSPRITLCPCDDNGIWQAPSK</sequence>
<name>A0A6A3BM65_HIBSY</name>
<feature type="compositionally biased region" description="Polar residues" evidence="2">
    <location>
        <begin position="669"/>
        <end position="686"/>
    </location>
</feature>
<dbReference type="Pfam" id="PF23598">
    <property type="entry name" value="LRR_14"/>
    <property type="match status" value="1"/>
</dbReference>
<keyword evidence="1" id="KW-0677">Repeat</keyword>
<keyword evidence="5" id="KW-1185">Reference proteome</keyword>
<reference evidence="4" key="1">
    <citation type="submission" date="2019-09" db="EMBL/GenBank/DDBJ databases">
        <title>Draft genome information of white flower Hibiscus syriacus.</title>
        <authorList>
            <person name="Kim Y.-M."/>
        </authorList>
    </citation>
    <scope>NUCLEOTIDE SEQUENCE [LARGE SCALE GENOMIC DNA]</scope>
    <source>
        <strain evidence="4">YM2019G1</strain>
    </source>
</reference>
<feature type="compositionally biased region" description="Basic and acidic residues" evidence="2">
    <location>
        <begin position="692"/>
        <end position="703"/>
    </location>
</feature>
<gene>
    <name evidence="4" type="ORF">F3Y22_tig00110156pilonHSYRG00003</name>
</gene>